<proteinExistence type="inferred from homology"/>
<sequence>MHAGDNLRPNLDRMIADLTTLTAFDTQNPPGREAPCAEFIAAQLEAVGFTVTLDRFEAHGLPDRVNVAARLENGPGPVFAFNTHMDVVPVGEGWSRPPLTLAEADGKLFARGACDAKGPLAAMLEALRLLAAQREAWSGTLLGVFVADEEVGSAGARRLAEQAPKIDLAIIGEPTSNRTIIAHKGSLRPIVRVKGTAAHSASPQLGVNAIFQTARLLPRIEALGEEIAARPPHPLVGGGSLTVTRANAGLADNMVPDQMELMLDRRMIPGEDEASATAEIEALLVAAREELGVEAEIVRFAPTTGGAAETLPDHPLVAAGRAAGRRHGAGEDDAPLGFSGACDLVHFRTLGAQGIVIGPGSIGVAHKPDEFVPIDEFEASARIYADVVLEMMPRA</sequence>
<reference evidence="9" key="1">
    <citation type="submission" date="2020-12" db="EMBL/GenBank/DDBJ databases">
        <title>Bacterial taxonomy.</title>
        <authorList>
            <person name="Pan X."/>
        </authorList>
    </citation>
    <scope>NUCLEOTIDE SEQUENCE</scope>
    <source>
        <strain evidence="9">B2012</strain>
    </source>
</reference>
<evidence type="ECO:0000256" key="4">
    <source>
        <dbReference type="ARBA" id="ARBA00022723"/>
    </source>
</evidence>
<dbReference type="GO" id="GO:0046872">
    <property type="term" value="F:metal ion binding"/>
    <property type="evidence" value="ECO:0007669"/>
    <property type="project" value="UniProtKB-KW"/>
</dbReference>
<dbReference type="PANTHER" id="PTHR43808:SF31">
    <property type="entry name" value="N-ACETYL-L-CITRULLINE DEACETYLASE"/>
    <property type="match status" value="1"/>
</dbReference>
<evidence type="ECO:0000313" key="10">
    <source>
        <dbReference type="Proteomes" id="UP000609531"/>
    </source>
</evidence>
<gene>
    <name evidence="9" type="ORF">JCR33_12750</name>
</gene>
<evidence type="ECO:0000313" key="9">
    <source>
        <dbReference type="EMBL" id="MBJ3776567.1"/>
    </source>
</evidence>
<evidence type="ECO:0000256" key="1">
    <source>
        <dbReference type="ARBA" id="ARBA00001941"/>
    </source>
</evidence>
<evidence type="ECO:0000256" key="2">
    <source>
        <dbReference type="ARBA" id="ARBA00001947"/>
    </source>
</evidence>
<evidence type="ECO:0000256" key="5">
    <source>
        <dbReference type="ARBA" id="ARBA00022801"/>
    </source>
</evidence>
<dbReference type="GO" id="GO:0006526">
    <property type="term" value="P:L-arginine biosynthetic process"/>
    <property type="evidence" value="ECO:0007669"/>
    <property type="project" value="TreeGrafter"/>
</dbReference>
<evidence type="ECO:0000256" key="3">
    <source>
        <dbReference type="ARBA" id="ARBA00006247"/>
    </source>
</evidence>
<dbReference type="EMBL" id="JAEKJA010000010">
    <property type="protein sequence ID" value="MBJ3776567.1"/>
    <property type="molecule type" value="Genomic_DNA"/>
</dbReference>
<comment type="cofactor">
    <cofactor evidence="1">
        <name>Co(2+)</name>
        <dbReference type="ChEBI" id="CHEBI:48828"/>
    </cofactor>
</comment>
<evidence type="ECO:0000256" key="7">
    <source>
        <dbReference type="ARBA" id="ARBA00023285"/>
    </source>
</evidence>
<dbReference type="Gene3D" id="3.40.630.10">
    <property type="entry name" value="Zn peptidases"/>
    <property type="match status" value="1"/>
</dbReference>
<comment type="caution">
    <text evidence="9">The sequence shown here is derived from an EMBL/GenBank/DDBJ whole genome shotgun (WGS) entry which is preliminary data.</text>
</comment>
<dbReference type="Pfam" id="PF01546">
    <property type="entry name" value="Peptidase_M20"/>
    <property type="match status" value="1"/>
</dbReference>
<dbReference type="Proteomes" id="UP000609531">
    <property type="component" value="Unassembled WGS sequence"/>
</dbReference>
<dbReference type="PANTHER" id="PTHR43808">
    <property type="entry name" value="ACETYLORNITHINE DEACETYLASE"/>
    <property type="match status" value="1"/>
</dbReference>
<name>A0A934IMI2_9HYPH</name>
<feature type="domain" description="Peptidase M20 dimerisation" evidence="8">
    <location>
        <begin position="181"/>
        <end position="285"/>
    </location>
</feature>
<keyword evidence="4" id="KW-0479">Metal-binding</keyword>
<dbReference type="SUPFAM" id="SSF55031">
    <property type="entry name" value="Bacterial exopeptidase dimerisation domain"/>
    <property type="match status" value="1"/>
</dbReference>
<dbReference type="AlphaFoldDB" id="A0A934IMI2"/>
<keyword evidence="6" id="KW-0862">Zinc</keyword>
<dbReference type="Pfam" id="PF07687">
    <property type="entry name" value="M20_dimer"/>
    <property type="match status" value="1"/>
</dbReference>
<organism evidence="9 10">
    <name type="scientific">Acuticoccus mangrovi</name>
    <dbReference type="NCBI Taxonomy" id="2796142"/>
    <lineage>
        <taxon>Bacteria</taxon>
        <taxon>Pseudomonadati</taxon>
        <taxon>Pseudomonadota</taxon>
        <taxon>Alphaproteobacteria</taxon>
        <taxon>Hyphomicrobiales</taxon>
        <taxon>Amorphaceae</taxon>
        <taxon>Acuticoccus</taxon>
    </lineage>
</organism>
<keyword evidence="10" id="KW-1185">Reference proteome</keyword>
<dbReference type="InterPro" id="IPR010182">
    <property type="entry name" value="ArgE/DapE"/>
</dbReference>
<dbReference type="SUPFAM" id="SSF53187">
    <property type="entry name" value="Zn-dependent exopeptidases"/>
    <property type="match status" value="1"/>
</dbReference>
<dbReference type="CDD" id="cd08659">
    <property type="entry name" value="M20_ArgE_DapE-like"/>
    <property type="match status" value="1"/>
</dbReference>
<dbReference type="GO" id="GO:0008777">
    <property type="term" value="F:acetylornithine deacetylase activity"/>
    <property type="evidence" value="ECO:0007669"/>
    <property type="project" value="TreeGrafter"/>
</dbReference>
<accession>A0A934IMI2</accession>
<dbReference type="InterPro" id="IPR036264">
    <property type="entry name" value="Bact_exopeptidase_dim_dom"/>
</dbReference>
<evidence type="ECO:0000256" key="6">
    <source>
        <dbReference type="ARBA" id="ARBA00022833"/>
    </source>
</evidence>
<comment type="similarity">
    <text evidence="3">Belongs to the peptidase M20A family.</text>
</comment>
<evidence type="ECO:0000259" key="8">
    <source>
        <dbReference type="Pfam" id="PF07687"/>
    </source>
</evidence>
<dbReference type="InterPro" id="IPR050072">
    <property type="entry name" value="Peptidase_M20A"/>
</dbReference>
<keyword evidence="5" id="KW-0378">Hydrolase</keyword>
<comment type="cofactor">
    <cofactor evidence="2">
        <name>Zn(2+)</name>
        <dbReference type="ChEBI" id="CHEBI:29105"/>
    </cofactor>
</comment>
<keyword evidence="7" id="KW-0170">Cobalt</keyword>
<dbReference type="NCBIfam" id="TIGR01910">
    <property type="entry name" value="DapE-ArgE"/>
    <property type="match status" value="1"/>
</dbReference>
<protein>
    <submittedName>
        <fullName evidence="9">M20 family metallopeptidase</fullName>
    </submittedName>
</protein>
<dbReference type="InterPro" id="IPR011650">
    <property type="entry name" value="Peptidase_M20_dimer"/>
</dbReference>
<dbReference type="InterPro" id="IPR002933">
    <property type="entry name" value="Peptidase_M20"/>
</dbReference>
<dbReference type="Gene3D" id="3.30.70.360">
    <property type="match status" value="1"/>
</dbReference>